<dbReference type="InterPro" id="IPR004805">
    <property type="entry name" value="DnaE2/DnaE/PolC"/>
</dbReference>
<organism evidence="2 3">
    <name type="scientific">Aminicella lysinilytica</name>
    <dbReference type="NCBI Taxonomy" id="433323"/>
    <lineage>
        <taxon>Bacteria</taxon>
        <taxon>Bacillati</taxon>
        <taxon>Bacillota</taxon>
        <taxon>Clostridia</taxon>
        <taxon>Peptostreptococcales</taxon>
        <taxon>Anaerovoracaceae</taxon>
        <taxon>Aminicella</taxon>
    </lineage>
</organism>
<dbReference type="PANTHER" id="PTHR32294">
    <property type="entry name" value="DNA POLYMERASE III SUBUNIT ALPHA"/>
    <property type="match status" value="1"/>
</dbReference>
<proteinExistence type="predicted"/>
<name>A0A4R6QCP2_9FIRM</name>
<dbReference type="Proteomes" id="UP000295500">
    <property type="component" value="Unassembled WGS sequence"/>
</dbReference>
<comment type="caution">
    <text evidence="2">The sequence shown here is derived from an EMBL/GenBank/DDBJ whole genome shotgun (WGS) entry which is preliminary data.</text>
</comment>
<dbReference type="Pfam" id="PF02811">
    <property type="entry name" value="PHP"/>
    <property type="match status" value="1"/>
</dbReference>
<dbReference type="InterPro" id="IPR011708">
    <property type="entry name" value="DNA_pol3_alpha_NTPase_dom"/>
</dbReference>
<dbReference type="GO" id="GO:0006260">
    <property type="term" value="P:DNA replication"/>
    <property type="evidence" value="ECO:0007669"/>
    <property type="project" value="InterPro"/>
</dbReference>
<reference evidence="2 3" key="1">
    <citation type="submission" date="2019-03" db="EMBL/GenBank/DDBJ databases">
        <title>Genomic Encyclopedia of Type Strains, Phase IV (KMG-IV): sequencing the most valuable type-strain genomes for metagenomic binning, comparative biology and taxonomic classification.</title>
        <authorList>
            <person name="Goeker M."/>
        </authorList>
    </citation>
    <scope>NUCLEOTIDE SEQUENCE [LARGE SCALE GENOMIC DNA]</scope>
    <source>
        <strain evidence="2 3">DSM 28287</strain>
    </source>
</reference>
<dbReference type="EMBL" id="SNXO01000001">
    <property type="protein sequence ID" value="TDP60554.1"/>
    <property type="molecule type" value="Genomic_DNA"/>
</dbReference>
<evidence type="ECO:0000313" key="2">
    <source>
        <dbReference type="EMBL" id="TDP60554.1"/>
    </source>
</evidence>
<dbReference type="InterPro" id="IPR004013">
    <property type="entry name" value="PHP_dom"/>
</dbReference>
<dbReference type="SMART" id="SM00481">
    <property type="entry name" value="POLIIIAc"/>
    <property type="match status" value="1"/>
</dbReference>
<dbReference type="Gene3D" id="6.10.140.1510">
    <property type="match status" value="1"/>
</dbReference>
<dbReference type="OrthoDB" id="9804290at2"/>
<dbReference type="RefSeq" id="WP_133527439.1">
    <property type="nucleotide sequence ID" value="NZ_SNXO01000001.1"/>
</dbReference>
<accession>A0A4R6QCP2</accession>
<feature type="domain" description="Polymerase/histidinol phosphatase N-terminal" evidence="1">
    <location>
        <begin position="10"/>
        <end position="82"/>
    </location>
</feature>
<keyword evidence="3" id="KW-1185">Reference proteome</keyword>
<dbReference type="AlphaFoldDB" id="A0A4R6QCP2"/>
<dbReference type="PANTHER" id="PTHR32294:SF5">
    <property type="entry name" value="DNA POLYMERASE III POLC-TYPE"/>
    <property type="match status" value="1"/>
</dbReference>
<dbReference type="InterPro" id="IPR016195">
    <property type="entry name" value="Pol/histidinol_Pase-like"/>
</dbReference>
<sequence>MNTRDNMMRVELHCRTICGEKDGAISVNELIRHAIKNRVTAVAITNHASVSDFPRVCRMQQKYYNKGKFVKVIYGIEANIADDSTSAPPSVWPVFHATILISKEEGRKNLYALISDSATKYLDEGQRIIPKSELNKKREGLLVGSGCSKGEMYQAMLRGVDKQEIDNIAGFYDYLEVQPPKNDMKDVEGPERIKEIIRMITESGDRCGIPVVATGDVHSLHLQSTEGMLDAFSFLGEDKADEIVICNSNKIAEACDIIQPVADIVDSPVIPGSEKYKEGIDYDSAIEDADTPMVRELAWKAAHEMYGDVLPDFIEDRLAKELGCMIFQCSEKSFLIAAMIAEKSRELGYHMGYRGCLGASLIAYFLGITDVNPSKPHYHCPDCHHTDDRYIATRGICLDLVSRLCPDCKKPMEKIGFNIPYQTLFREDGGRALDMELTVAPEIYDEIITYLEEAFGKGNVCQSSTMVVSDDNANVWYKDPRIAKLIVLGKNVDINEITPVTGYDELSSLPVMEFRDTDLPRSTVRFGLICDSALSYPAAEHEQVSGRVSKIINEYDPQTFAGAFAACALAHDSGAWENNAQELLDSGEATLETVISTRDDVFNDIVREADISCIKGLDAYAGIEDYVDMEDVAASIMEVVFKGLPLTPDMKEIVRRSKLPEWYLRSLENIEFLFPKAHIIEGYAPYLKYRREHNEDKSFK</sequence>
<gene>
    <name evidence="2" type="ORF">EV211_10168</name>
</gene>
<protein>
    <submittedName>
        <fullName evidence="2">DNA polymerase III alpha subunit</fullName>
    </submittedName>
</protein>
<dbReference type="GO" id="GO:0008408">
    <property type="term" value="F:3'-5' exonuclease activity"/>
    <property type="evidence" value="ECO:0007669"/>
    <property type="project" value="InterPro"/>
</dbReference>
<dbReference type="Pfam" id="PF07733">
    <property type="entry name" value="DNA_pol3_alpha"/>
    <property type="match status" value="1"/>
</dbReference>
<evidence type="ECO:0000313" key="3">
    <source>
        <dbReference type="Proteomes" id="UP000295500"/>
    </source>
</evidence>
<dbReference type="CDD" id="cd07435">
    <property type="entry name" value="PHP_PolIIIA_POLC"/>
    <property type="match status" value="1"/>
</dbReference>
<dbReference type="Gene3D" id="3.20.20.140">
    <property type="entry name" value="Metal-dependent hydrolases"/>
    <property type="match status" value="1"/>
</dbReference>
<evidence type="ECO:0000259" key="1">
    <source>
        <dbReference type="SMART" id="SM00481"/>
    </source>
</evidence>
<dbReference type="SUPFAM" id="SSF89550">
    <property type="entry name" value="PHP domain-like"/>
    <property type="match status" value="1"/>
</dbReference>
<dbReference type="InterPro" id="IPR003141">
    <property type="entry name" value="Pol/His_phosphatase_N"/>
</dbReference>